<feature type="compositionally biased region" description="Low complexity" evidence="5">
    <location>
        <begin position="47"/>
        <end position="56"/>
    </location>
</feature>
<comment type="caution">
    <text evidence="8">The sequence shown here is derived from an EMBL/GenBank/DDBJ whole genome shotgun (WGS) entry which is preliminary data.</text>
</comment>
<name>A0A7W9GW38_9ACTN</name>
<evidence type="ECO:0000259" key="7">
    <source>
        <dbReference type="PROSITE" id="PS51123"/>
    </source>
</evidence>
<protein>
    <submittedName>
        <fullName evidence="8">Outer membrane protein OmpA-like peptidoglycan-associated protein</fullName>
    </submittedName>
</protein>
<dbReference type="PANTHER" id="PTHR30329">
    <property type="entry name" value="STATOR ELEMENT OF FLAGELLAR MOTOR COMPLEX"/>
    <property type="match status" value="1"/>
</dbReference>
<evidence type="ECO:0000256" key="1">
    <source>
        <dbReference type="ARBA" id="ARBA00004442"/>
    </source>
</evidence>
<dbReference type="SUPFAM" id="SSF103088">
    <property type="entry name" value="OmpA-like"/>
    <property type="match status" value="1"/>
</dbReference>
<dbReference type="InterPro" id="IPR036737">
    <property type="entry name" value="OmpA-like_sf"/>
</dbReference>
<dbReference type="Pfam" id="PF00691">
    <property type="entry name" value="OmpA"/>
    <property type="match status" value="1"/>
</dbReference>
<dbReference type="InterPro" id="IPR006664">
    <property type="entry name" value="OMP_bac"/>
</dbReference>
<dbReference type="Proteomes" id="UP000542813">
    <property type="component" value="Unassembled WGS sequence"/>
</dbReference>
<feature type="chain" id="PRO_5030701970" evidence="6">
    <location>
        <begin position="31"/>
        <end position="193"/>
    </location>
</feature>
<dbReference type="RefSeq" id="WP_184827163.1">
    <property type="nucleotide sequence ID" value="NZ_JACHMM010000001.1"/>
</dbReference>
<dbReference type="InterPro" id="IPR006665">
    <property type="entry name" value="OmpA-like"/>
</dbReference>
<proteinExistence type="predicted"/>
<dbReference type="InterPro" id="IPR050330">
    <property type="entry name" value="Bact_OuterMem_StrucFunc"/>
</dbReference>
<keyword evidence="3" id="KW-0998">Cell outer membrane</keyword>
<organism evidence="8 9">
    <name type="scientific">Jiangella mangrovi</name>
    <dbReference type="NCBI Taxonomy" id="1524084"/>
    <lineage>
        <taxon>Bacteria</taxon>
        <taxon>Bacillati</taxon>
        <taxon>Actinomycetota</taxon>
        <taxon>Actinomycetes</taxon>
        <taxon>Jiangellales</taxon>
        <taxon>Jiangellaceae</taxon>
        <taxon>Jiangella</taxon>
    </lineage>
</organism>
<accession>A0A7W9GW38</accession>
<feature type="domain" description="OmpA-like" evidence="7">
    <location>
        <begin position="73"/>
        <end position="190"/>
    </location>
</feature>
<evidence type="ECO:0000256" key="6">
    <source>
        <dbReference type="SAM" id="SignalP"/>
    </source>
</evidence>
<dbReference type="AlphaFoldDB" id="A0A7W9GW38"/>
<evidence type="ECO:0000313" key="8">
    <source>
        <dbReference type="EMBL" id="MBB5790831.1"/>
    </source>
</evidence>
<keyword evidence="6" id="KW-0732">Signal</keyword>
<evidence type="ECO:0000256" key="2">
    <source>
        <dbReference type="ARBA" id="ARBA00023136"/>
    </source>
</evidence>
<dbReference type="CDD" id="cd07185">
    <property type="entry name" value="OmpA_C-like"/>
    <property type="match status" value="1"/>
</dbReference>
<dbReference type="PROSITE" id="PS51123">
    <property type="entry name" value="OMPA_2"/>
    <property type="match status" value="1"/>
</dbReference>
<sequence length="193" mass="19805">MTILFTGRGMPRTAILVAALASLVACVAPAESEPAASIPAHSGTAAEAVAEAAGAERPWWQQPTAPAEPDVPRADTSFSFSGDVLFDVGSSTLSMAASTQLAAVVAAARERPGAIVTVAGHTDGDGSETDNLVLSRARADTTRRWLIDHGLRADQVVAIGYGESRPVATNDTAEGKARNRRCDITVTAGPAPS</sequence>
<dbReference type="Gene3D" id="3.30.1330.60">
    <property type="entry name" value="OmpA-like domain"/>
    <property type="match status" value="1"/>
</dbReference>
<dbReference type="EMBL" id="JACHMM010000001">
    <property type="protein sequence ID" value="MBB5790831.1"/>
    <property type="molecule type" value="Genomic_DNA"/>
</dbReference>
<dbReference type="PANTHER" id="PTHR30329:SF21">
    <property type="entry name" value="LIPOPROTEIN YIAD-RELATED"/>
    <property type="match status" value="1"/>
</dbReference>
<comment type="subcellular location">
    <subcellularLocation>
        <location evidence="1">Cell outer membrane</location>
    </subcellularLocation>
</comment>
<dbReference type="GO" id="GO:0009279">
    <property type="term" value="C:cell outer membrane"/>
    <property type="evidence" value="ECO:0007669"/>
    <property type="project" value="UniProtKB-SubCell"/>
</dbReference>
<reference evidence="8 9" key="1">
    <citation type="submission" date="2020-08" db="EMBL/GenBank/DDBJ databases">
        <title>Sequencing the genomes of 1000 actinobacteria strains.</title>
        <authorList>
            <person name="Klenk H.-P."/>
        </authorList>
    </citation>
    <scope>NUCLEOTIDE SEQUENCE [LARGE SCALE GENOMIC DNA]</scope>
    <source>
        <strain evidence="8 9">DSM 102122</strain>
    </source>
</reference>
<feature type="region of interest" description="Disordered" evidence="5">
    <location>
        <begin position="47"/>
        <end position="74"/>
    </location>
</feature>
<gene>
    <name evidence="8" type="ORF">HD601_005406</name>
</gene>
<evidence type="ECO:0000256" key="5">
    <source>
        <dbReference type="SAM" id="MobiDB-lite"/>
    </source>
</evidence>
<feature type="signal peptide" evidence="6">
    <location>
        <begin position="1"/>
        <end position="30"/>
    </location>
</feature>
<evidence type="ECO:0000256" key="4">
    <source>
        <dbReference type="PROSITE-ProRule" id="PRU00473"/>
    </source>
</evidence>
<dbReference type="PRINTS" id="PR01021">
    <property type="entry name" value="OMPADOMAIN"/>
</dbReference>
<evidence type="ECO:0000256" key="3">
    <source>
        <dbReference type="ARBA" id="ARBA00023237"/>
    </source>
</evidence>
<evidence type="ECO:0000313" key="9">
    <source>
        <dbReference type="Proteomes" id="UP000542813"/>
    </source>
</evidence>
<keyword evidence="2 4" id="KW-0472">Membrane</keyword>
<keyword evidence="9" id="KW-1185">Reference proteome</keyword>